<evidence type="ECO:0000256" key="1">
    <source>
        <dbReference type="SAM" id="MobiDB-lite"/>
    </source>
</evidence>
<feature type="region of interest" description="Disordered" evidence="1">
    <location>
        <begin position="108"/>
        <end position="136"/>
    </location>
</feature>
<dbReference type="EMBL" id="AP023420">
    <property type="protein sequence ID" value="BCK82955.1"/>
    <property type="molecule type" value="Genomic_DNA"/>
</dbReference>
<dbReference type="RefSeq" id="WP_187015695.1">
    <property type="nucleotide sequence ID" value="NZ_AP023420.1"/>
</dbReference>
<protein>
    <submittedName>
        <fullName evidence="3">Uncharacterized protein</fullName>
    </submittedName>
</protein>
<dbReference type="KEGG" id="pfaa:MM59RIKEN_02740"/>
<proteinExistence type="predicted"/>
<organism evidence="3 4">
    <name type="scientific">Pusillibacter faecalis</name>
    <dbReference type="NCBI Taxonomy" id="2714358"/>
    <lineage>
        <taxon>Bacteria</taxon>
        <taxon>Bacillati</taxon>
        <taxon>Bacillota</taxon>
        <taxon>Clostridia</taxon>
        <taxon>Eubacteriales</taxon>
        <taxon>Oscillospiraceae</taxon>
        <taxon>Pusillibacter</taxon>
    </lineage>
</organism>
<evidence type="ECO:0000256" key="2">
    <source>
        <dbReference type="SAM" id="Phobius"/>
    </source>
</evidence>
<evidence type="ECO:0000313" key="4">
    <source>
        <dbReference type="Proteomes" id="UP000679848"/>
    </source>
</evidence>
<dbReference type="AlphaFoldDB" id="A0A810Q8K1"/>
<feature type="transmembrane region" description="Helical" evidence="2">
    <location>
        <begin position="41"/>
        <end position="59"/>
    </location>
</feature>
<keyword evidence="2" id="KW-0812">Transmembrane</keyword>
<reference evidence="3" key="1">
    <citation type="submission" date="2020-09" db="EMBL/GenBank/DDBJ databases">
        <title>New species isolated from human feces.</title>
        <authorList>
            <person name="Kitahara M."/>
            <person name="Shigeno Y."/>
            <person name="Shime M."/>
            <person name="Matsumoto Y."/>
            <person name="Nakamura S."/>
            <person name="Motooka D."/>
            <person name="Fukuoka S."/>
            <person name="Nishikawa H."/>
            <person name="Benno Y."/>
        </authorList>
    </citation>
    <scope>NUCLEOTIDE SEQUENCE</scope>
    <source>
        <strain evidence="3">MM59</strain>
    </source>
</reference>
<keyword evidence="2" id="KW-0472">Membrane</keyword>
<keyword evidence="4" id="KW-1185">Reference proteome</keyword>
<feature type="transmembrane region" description="Helical" evidence="2">
    <location>
        <begin position="6"/>
        <end position="29"/>
    </location>
</feature>
<name>A0A810Q8K1_9FIRM</name>
<gene>
    <name evidence="3" type="ORF">MM59RIKEN_02740</name>
</gene>
<accession>A0A810Q8K1</accession>
<evidence type="ECO:0000313" key="3">
    <source>
        <dbReference type="EMBL" id="BCK82955.1"/>
    </source>
</evidence>
<sequence>MEQTIIRLAIGLVLLVAVNVVLGSLNALFDGTFDRIKCRNGVIKGIIIAACFVAFYVAGRLNPDIVAIDIDGETVNVATAANLAMVTAYVLYAKDVFSKLSKLVLSKTSGTPEQTGGTTPPALEEPADAAEATAAE</sequence>
<feature type="transmembrane region" description="Helical" evidence="2">
    <location>
        <begin position="74"/>
        <end position="92"/>
    </location>
</feature>
<keyword evidence="2" id="KW-1133">Transmembrane helix</keyword>
<dbReference type="Proteomes" id="UP000679848">
    <property type="component" value="Chromosome"/>
</dbReference>